<keyword evidence="2" id="KW-1185">Reference proteome</keyword>
<dbReference type="Proteomes" id="UP000236621">
    <property type="component" value="Unassembled WGS sequence"/>
</dbReference>
<dbReference type="OrthoDB" id="5418922at2759"/>
<sequence>MYHYETLLAIDSTLRRQLSFDPAPKPPLLPPIMPKSHMSITAPLREALFECFLAATRLVRPELRRQLILVGGAASIAHSSV</sequence>
<protein>
    <submittedName>
        <fullName evidence="1">Uncharacterized protein</fullName>
    </submittedName>
</protein>
<reference evidence="1 2" key="1">
    <citation type="submission" date="2017-08" db="EMBL/GenBank/DDBJ databases">
        <title>Harnessing the power of phylogenomics to disentangle the directionality and signatures of interkingdom host jumping in the parasitic fungal genus Tolypocladium.</title>
        <authorList>
            <person name="Quandt C.A."/>
            <person name="Patterson W."/>
            <person name="Spatafora J.W."/>
        </authorList>
    </citation>
    <scope>NUCLEOTIDE SEQUENCE [LARGE SCALE GENOMIC DNA]</scope>
    <source>
        <strain evidence="1 2">CBS 113982</strain>
    </source>
</reference>
<name>A0A2K3QFU3_9HYPO</name>
<dbReference type="EMBL" id="NRSZ01000559">
    <property type="protein sequence ID" value="PNY26383.1"/>
    <property type="molecule type" value="Genomic_DNA"/>
</dbReference>
<accession>A0A2K3QFU3</accession>
<organism evidence="1 2">
    <name type="scientific">Tolypocladium capitatum</name>
    <dbReference type="NCBI Taxonomy" id="45235"/>
    <lineage>
        <taxon>Eukaryota</taxon>
        <taxon>Fungi</taxon>
        <taxon>Dikarya</taxon>
        <taxon>Ascomycota</taxon>
        <taxon>Pezizomycotina</taxon>
        <taxon>Sordariomycetes</taxon>
        <taxon>Hypocreomycetidae</taxon>
        <taxon>Hypocreales</taxon>
        <taxon>Ophiocordycipitaceae</taxon>
        <taxon>Tolypocladium</taxon>
    </lineage>
</organism>
<comment type="caution">
    <text evidence="1">The sequence shown here is derived from an EMBL/GenBank/DDBJ whole genome shotgun (WGS) entry which is preliminary data.</text>
</comment>
<dbReference type="STRING" id="45235.A0A2K3QFU3"/>
<dbReference type="AlphaFoldDB" id="A0A2K3QFU3"/>
<evidence type="ECO:0000313" key="2">
    <source>
        <dbReference type="Proteomes" id="UP000236621"/>
    </source>
</evidence>
<evidence type="ECO:0000313" key="1">
    <source>
        <dbReference type="EMBL" id="PNY26383.1"/>
    </source>
</evidence>
<gene>
    <name evidence="1" type="ORF">TCAP_03684</name>
</gene>
<proteinExistence type="predicted"/>